<feature type="region of interest" description="Disordered" evidence="1">
    <location>
        <begin position="31"/>
        <end position="54"/>
    </location>
</feature>
<dbReference type="AlphaFoldDB" id="A0A8J2NSD4"/>
<dbReference type="Proteomes" id="UP000708208">
    <property type="component" value="Unassembled WGS sequence"/>
</dbReference>
<reference evidence="2" key="1">
    <citation type="submission" date="2021-06" db="EMBL/GenBank/DDBJ databases">
        <authorList>
            <person name="Hodson N. C."/>
            <person name="Mongue J. A."/>
            <person name="Jaron S. K."/>
        </authorList>
    </citation>
    <scope>NUCLEOTIDE SEQUENCE</scope>
</reference>
<keyword evidence="3" id="KW-1185">Reference proteome</keyword>
<gene>
    <name evidence="2" type="ORF">AFUS01_LOCUS13209</name>
</gene>
<accession>A0A8J2NSD4</accession>
<evidence type="ECO:0000313" key="3">
    <source>
        <dbReference type="Proteomes" id="UP000708208"/>
    </source>
</evidence>
<sequence length="90" mass="10662">NDRPSDYEKESKRGNLGDWKVKCLDRSRNKLQQDLLEPRKMGRPTNDRPYPMHHPIQKHLRTVGRKIRDCYTELDAWNPCTICKQSLEVG</sequence>
<comment type="caution">
    <text evidence="2">The sequence shown here is derived from an EMBL/GenBank/DDBJ whole genome shotgun (WGS) entry which is preliminary data.</text>
</comment>
<protein>
    <submittedName>
        <fullName evidence="2">Uncharacterized protein</fullName>
    </submittedName>
</protein>
<organism evidence="2 3">
    <name type="scientific">Allacma fusca</name>
    <dbReference type="NCBI Taxonomy" id="39272"/>
    <lineage>
        <taxon>Eukaryota</taxon>
        <taxon>Metazoa</taxon>
        <taxon>Ecdysozoa</taxon>
        <taxon>Arthropoda</taxon>
        <taxon>Hexapoda</taxon>
        <taxon>Collembola</taxon>
        <taxon>Symphypleona</taxon>
        <taxon>Sminthuridae</taxon>
        <taxon>Allacma</taxon>
    </lineage>
</organism>
<dbReference type="EMBL" id="CAJVCH010106395">
    <property type="protein sequence ID" value="CAG7724172.1"/>
    <property type="molecule type" value="Genomic_DNA"/>
</dbReference>
<name>A0A8J2NSD4_9HEXA</name>
<feature type="non-terminal residue" evidence="2">
    <location>
        <position position="1"/>
    </location>
</feature>
<evidence type="ECO:0000313" key="2">
    <source>
        <dbReference type="EMBL" id="CAG7724172.1"/>
    </source>
</evidence>
<evidence type="ECO:0000256" key="1">
    <source>
        <dbReference type="SAM" id="MobiDB-lite"/>
    </source>
</evidence>
<proteinExistence type="predicted"/>